<protein>
    <submittedName>
        <fullName evidence="2">Uncharacterized protein</fullName>
    </submittedName>
</protein>
<gene>
    <name evidence="2" type="ORF">BD311DRAFT_745069</name>
</gene>
<sequence length="51" mass="5466">DGLGLQQGWTGRGDDQRQVVCGGVYEADVSRDSRKEKSPSPLGSCLTVQTK</sequence>
<feature type="compositionally biased region" description="Basic and acidic residues" evidence="1">
    <location>
        <begin position="29"/>
        <end position="38"/>
    </location>
</feature>
<name>A0A4Q9N6R9_9APHY</name>
<dbReference type="AlphaFoldDB" id="A0A4Q9N6R9"/>
<proteinExistence type="predicted"/>
<accession>A0A4Q9N6R9</accession>
<dbReference type="EMBL" id="ML143387">
    <property type="protein sequence ID" value="TBU34851.1"/>
    <property type="molecule type" value="Genomic_DNA"/>
</dbReference>
<evidence type="ECO:0000313" key="2">
    <source>
        <dbReference type="EMBL" id="TBU34851.1"/>
    </source>
</evidence>
<organism evidence="2">
    <name type="scientific">Dichomitus squalens</name>
    <dbReference type="NCBI Taxonomy" id="114155"/>
    <lineage>
        <taxon>Eukaryota</taxon>
        <taxon>Fungi</taxon>
        <taxon>Dikarya</taxon>
        <taxon>Basidiomycota</taxon>
        <taxon>Agaricomycotina</taxon>
        <taxon>Agaricomycetes</taxon>
        <taxon>Polyporales</taxon>
        <taxon>Polyporaceae</taxon>
        <taxon>Dichomitus</taxon>
    </lineage>
</organism>
<reference evidence="2" key="1">
    <citation type="submission" date="2019-01" db="EMBL/GenBank/DDBJ databases">
        <title>Draft genome sequences of three monokaryotic isolates of the white-rot basidiomycete fungus Dichomitus squalens.</title>
        <authorList>
            <consortium name="DOE Joint Genome Institute"/>
            <person name="Lopez S.C."/>
            <person name="Andreopoulos B."/>
            <person name="Pangilinan J."/>
            <person name="Lipzen A."/>
            <person name="Riley R."/>
            <person name="Ahrendt S."/>
            <person name="Ng V."/>
            <person name="Barry K."/>
            <person name="Daum C."/>
            <person name="Grigoriev I.V."/>
            <person name="Hilden K.S."/>
            <person name="Makela M.R."/>
            <person name="de Vries R.P."/>
        </authorList>
    </citation>
    <scope>NUCLEOTIDE SEQUENCE [LARGE SCALE GENOMIC DNA]</scope>
    <source>
        <strain evidence="2">OM18370.1</strain>
    </source>
</reference>
<feature type="region of interest" description="Disordered" evidence="1">
    <location>
        <begin position="29"/>
        <end position="51"/>
    </location>
</feature>
<dbReference type="Proteomes" id="UP000292957">
    <property type="component" value="Unassembled WGS sequence"/>
</dbReference>
<feature type="non-terminal residue" evidence="2">
    <location>
        <position position="1"/>
    </location>
</feature>
<evidence type="ECO:0000256" key="1">
    <source>
        <dbReference type="SAM" id="MobiDB-lite"/>
    </source>
</evidence>